<evidence type="ECO:0000256" key="8">
    <source>
        <dbReference type="ARBA" id="ARBA00023170"/>
    </source>
</evidence>
<dbReference type="OrthoDB" id="99480at2"/>
<dbReference type="InterPro" id="IPR000531">
    <property type="entry name" value="Beta-barrel_TonB"/>
</dbReference>
<feature type="signal peptide" evidence="12">
    <location>
        <begin position="1"/>
        <end position="38"/>
    </location>
</feature>
<organism evidence="15 16">
    <name type="scientific">Methylotenera mobilis (strain JLW8 / ATCC BAA-1282 / DSM 17540)</name>
    <dbReference type="NCBI Taxonomy" id="583345"/>
    <lineage>
        <taxon>Bacteria</taxon>
        <taxon>Pseudomonadati</taxon>
        <taxon>Pseudomonadota</taxon>
        <taxon>Betaproteobacteria</taxon>
        <taxon>Nitrosomonadales</taxon>
        <taxon>Methylophilaceae</taxon>
        <taxon>Methylotenera</taxon>
    </lineage>
</organism>
<dbReference type="EMBL" id="CP001672">
    <property type="protein sequence ID" value="ACT48811.1"/>
    <property type="molecule type" value="Genomic_DNA"/>
</dbReference>
<keyword evidence="3 10" id="KW-0813">Transport</keyword>
<dbReference type="InterPro" id="IPR037066">
    <property type="entry name" value="Plug_dom_sf"/>
</dbReference>
<dbReference type="PANTHER" id="PTHR30069">
    <property type="entry name" value="TONB-DEPENDENT OUTER MEMBRANE RECEPTOR"/>
    <property type="match status" value="1"/>
</dbReference>
<dbReference type="PANTHER" id="PTHR30069:SF36">
    <property type="entry name" value="BLL6948 PROTEIN"/>
    <property type="match status" value="1"/>
</dbReference>
<dbReference type="PROSITE" id="PS52016">
    <property type="entry name" value="TONB_DEPENDENT_REC_3"/>
    <property type="match status" value="1"/>
</dbReference>
<dbReference type="AlphaFoldDB" id="C6WY12"/>
<evidence type="ECO:0000256" key="2">
    <source>
        <dbReference type="ARBA" id="ARBA00009810"/>
    </source>
</evidence>
<evidence type="ECO:0000256" key="11">
    <source>
        <dbReference type="RuleBase" id="RU003357"/>
    </source>
</evidence>
<keyword evidence="16" id="KW-1185">Reference proteome</keyword>
<dbReference type="InterPro" id="IPR036942">
    <property type="entry name" value="Beta-barrel_TonB_sf"/>
</dbReference>
<dbReference type="GO" id="GO:0015344">
    <property type="term" value="F:siderophore uptake transmembrane transporter activity"/>
    <property type="evidence" value="ECO:0007669"/>
    <property type="project" value="TreeGrafter"/>
</dbReference>
<evidence type="ECO:0000256" key="10">
    <source>
        <dbReference type="PROSITE-ProRule" id="PRU01360"/>
    </source>
</evidence>
<dbReference type="eggNOG" id="COG4772">
    <property type="taxonomic scope" value="Bacteria"/>
</dbReference>
<reference evidence="16" key="1">
    <citation type="submission" date="2009-07" db="EMBL/GenBank/DDBJ databases">
        <title>Complete sequence of Methylotenera mobilis JLW8.</title>
        <authorList>
            <consortium name="US DOE Joint Genome Institute"/>
            <person name="Lucas S."/>
            <person name="Copeland A."/>
            <person name="Lapidus A."/>
            <person name="Glavina del Rio T."/>
            <person name="Tice H."/>
            <person name="Bruce D."/>
            <person name="Goodwin L."/>
            <person name="Pitluck S."/>
            <person name="LaButti K.M."/>
            <person name="Clum A."/>
            <person name="Larimer F."/>
            <person name="Land M."/>
            <person name="Hauser L."/>
            <person name="Kyrpides N."/>
            <person name="Mikhailova N."/>
            <person name="Kayluzhnaya M."/>
            <person name="Chistoserdova L."/>
        </authorList>
    </citation>
    <scope>NUCLEOTIDE SEQUENCE [LARGE SCALE GENOMIC DNA]</scope>
    <source>
        <strain evidence="16">JLW8 / ATCC BAA-1282 / DSM 17540</strain>
    </source>
</reference>
<evidence type="ECO:0000256" key="4">
    <source>
        <dbReference type="ARBA" id="ARBA00022452"/>
    </source>
</evidence>
<sequence>MAFQKKLSITKSSKQNHRLINLLNVMVLSTLPVPMAQAAGLPATDEIILEEIVVKQQSQALIGIADSASEGTVTAQQLKARPLLRPAEVMETVPGMIVTQHSGGGKANQYFLRGFNLDHGSDFATHVNGMPVNNVTHAHGQGYMDLNFLIPELIGTLRYRKGVYAAEDGDFAVAGSARIDYVKTLDTPFVDFSLGQYGYKRFLGAGSHKFDNVNLLAALELVGNDGPWDQSENLVKRNGVLRLSSGNAYEGYSLTAMAYENSWTATEQVPVRAIESGEIGKYGTLAPTDGGKTHRYSLNGEMVKSDEKGRWKANAYLIDYQLNLFSTPSGLLDGQHEQADKRLTWGGQVAREQDIRLAGKNSILDLGLQLRHDRMSELGLYQTSNRVRNSTTRSDAVNQTGLGLFTNLNTQWTDWLRTNVGLRWDGIKSEINNKGGEFNINNGGTGRDHQVSPKLGVVLGPFDKTEFYANWGHGFHSNDGRGSTATTNAVDGSSLQRIPLIAKVVGSEVGVRTQFLPNWHSSLTLWQVALDSELVYIGDEGVTEPKGGSKRRGVEWSNYYSHDGLILDADVAVSHARFDTSSNGGNRVPNAIPVTASLAVTHDTGGKWFGGVRARYLGAYPLEETGTLKSKAFWSTNMKLGYRYDKHIQFSIDVLNIFNSTANDIEYFGASCSRVEGAGCGGGAGIDGRLIHPLEPRSVRLGLRLSL</sequence>
<dbReference type="GO" id="GO:0009279">
    <property type="term" value="C:cell outer membrane"/>
    <property type="evidence" value="ECO:0007669"/>
    <property type="project" value="UniProtKB-SubCell"/>
</dbReference>
<dbReference type="RefSeq" id="WP_015832846.1">
    <property type="nucleotide sequence ID" value="NC_012968.1"/>
</dbReference>
<dbReference type="Pfam" id="PF07715">
    <property type="entry name" value="Plug"/>
    <property type="match status" value="1"/>
</dbReference>
<feature type="chain" id="PRO_5002973183" evidence="12">
    <location>
        <begin position="39"/>
        <end position="707"/>
    </location>
</feature>
<dbReference type="STRING" id="583345.Mmol_1908"/>
<proteinExistence type="inferred from homology"/>
<dbReference type="Proteomes" id="UP000002742">
    <property type="component" value="Chromosome"/>
</dbReference>
<dbReference type="Gene3D" id="2.40.170.20">
    <property type="entry name" value="TonB-dependent receptor, beta-barrel domain"/>
    <property type="match status" value="1"/>
</dbReference>
<evidence type="ECO:0000313" key="16">
    <source>
        <dbReference type="Proteomes" id="UP000002742"/>
    </source>
</evidence>
<evidence type="ECO:0000256" key="12">
    <source>
        <dbReference type="SAM" id="SignalP"/>
    </source>
</evidence>
<gene>
    <name evidence="15" type="ordered locus">Mmol_1908</name>
</gene>
<evidence type="ECO:0000313" key="15">
    <source>
        <dbReference type="EMBL" id="ACT48811.1"/>
    </source>
</evidence>
<evidence type="ECO:0000256" key="6">
    <source>
        <dbReference type="ARBA" id="ARBA00023077"/>
    </source>
</evidence>
<accession>C6WY12</accession>
<evidence type="ECO:0000256" key="9">
    <source>
        <dbReference type="ARBA" id="ARBA00023237"/>
    </source>
</evidence>
<dbReference type="KEGG" id="mmb:Mmol_1908"/>
<keyword evidence="6 11" id="KW-0798">TonB box</keyword>
<feature type="domain" description="TonB-dependent receptor-like beta-barrel" evidence="13">
    <location>
        <begin position="288"/>
        <end position="657"/>
    </location>
</feature>
<keyword evidence="4 10" id="KW-1134">Transmembrane beta strand</keyword>
<dbReference type="InterPro" id="IPR039426">
    <property type="entry name" value="TonB-dep_rcpt-like"/>
</dbReference>
<feature type="domain" description="TonB-dependent receptor plug" evidence="14">
    <location>
        <begin position="69"/>
        <end position="175"/>
    </location>
</feature>
<evidence type="ECO:0000259" key="13">
    <source>
        <dbReference type="Pfam" id="PF00593"/>
    </source>
</evidence>
<evidence type="ECO:0000259" key="14">
    <source>
        <dbReference type="Pfam" id="PF07715"/>
    </source>
</evidence>
<comment type="similarity">
    <text evidence="2 10 11">Belongs to the TonB-dependent receptor family.</text>
</comment>
<keyword evidence="5 10" id="KW-0812">Transmembrane</keyword>
<dbReference type="Pfam" id="PF00593">
    <property type="entry name" value="TonB_dep_Rec_b-barrel"/>
    <property type="match status" value="1"/>
</dbReference>
<dbReference type="Gene3D" id="2.170.130.10">
    <property type="entry name" value="TonB-dependent receptor, plug domain"/>
    <property type="match status" value="1"/>
</dbReference>
<dbReference type="HOGENOM" id="CLU_016085_0_0_4"/>
<name>C6WY12_METML</name>
<protein>
    <submittedName>
        <fullName evidence="15">TonB-dependent receptor</fullName>
    </submittedName>
</protein>
<keyword evidence="9 10" id="KW-0998">Cell outer membrane</keyword>
<keyword evidence="12" id="KW-0732">Signal</keyword>
<evidence type="ECO:0000256" key="3">
    <source>
        <dbReference type="ARBA" id="ARBA00022448"/>
    </source>
</evidence>
<dbReference type="GO" id="GO:0044718">
    <property type="term" value="P:siderophore transmembrane transport"/>
    <property type="evidence" value="ECO:0007669"/>
    <property type="project" value="TreeGrafter"/>
</dbReference>
<dbReference type="InterPro" id="IPR012910">
    <property type="entry name" value="Plug_dom"/>
</dbReference>
<keyword evidence="8 15" id="KW-0675">Receptor</keyword>
<comment type="subcellular location">
    <subcellularLocation>
        <location evidence="1 10">Cell outer membrane</location>
        <topology evidence="1 10">Multi-pass membrane protein</topology>
    </subcellularLocation>
</comment>
<keyword evidence="7 10" id="KW-0472">Membrane</keyword>
<evidence type="ECO:0000256" key="5">
    <source>
        <dbReference type="ARBA" id="ARBA00022692"/>
    </source>
</evidence>
<evidence type="ECO:0000256" key="1">
    <source>
        <dbReference type="ARBA" id="ARBA00004571"/>
    </source>
</evidence>
<dbReference type="SUPFAM" id="SSF56935">
    <property type="entry name" value="Porins"/>
    <property type="match status" value="1"/>
</dbReference>
<evidence type="ECO:0000256" key="7">
    <source>
        <dbReference type="ARBA" id="ARBA00023136"/>
    </source>
</evidence>
<reference evidence="15 16" key="2">
    <citation type="journal article" date="2011" name="J. Bacteriol.">
        <title>Genomes of three methylotrophs from a single niche uncover genetic and metabolic divergence of Methylophilaceae.</title>
        <authorList>
            <person name="Lapidus A."/>
            <person name="Clum A."/>
            <person name="Labutti K."/>
            <person name="Kaluzhnaya M.G."/>
            <person name="Lim S."/>
            <person name="Beck D.A."/>
            <person name="Glavina Del Rio T."/>
            <person name="Nolan M."/>
            <person name="Mavromatis K."/>
            <person name="Huntemann M."/>
            <person name="Lucas S."/>
            <person name="Lidstrom M.E."/>
            <person name="Ivanova N."/>
            <person name="Chistoserdova L."/>
        </authorList>
    </citation>
    <scope>NUCLEOTIDE SEQUENCE [LARGE SCALE GENOMIC DNA]</scope>
    <source>
        <strain evidence="16">JLW8 / ATCC BAA-1282 / DSM 17540</strain>
    </source>
</reference>